<keyword evidence="4" id="KW-0645">Protease</keyword>
<keyword evidence="8 9" id="KW-0472">Membrane</keyword>
<dbReference type="GO" id="GO:0098554">
    <property type="term" value="C:cytoplasmic side of endoplasmic reticulum membrane"/>
    <property type="evidence" value="ECO:0007669"/>
    <property type="project" value="TreeGrafter"/>
</dbReference>
<evidence type="ECO:0000256" key="8">
    <source>
        <dbReference type="ARBA" id="ARBA00023136"/>
    </source>
</evidence>
<dbReference type="PANTHER" id="PTHR12174:SF90">
    <property type="entry name" value="SIGNAL PEPTIDE PEPTIDASE-LIKE 3"/>
    <property type="match status" value="1"/>
</dbReference>
<organism evidence="12 13">
    <name type="scientific">Populus tomentosa</name>
    <name type="common">Chinese white poplar</name>
    <dbReference type="NCBI Taxonomy" id="118781"/>
    <lineage>
        <taxon>Eukaryota</taxon>
        <taxon>Viridiplantae</taxon>
        <taxon>Streptophyta</taxon>
        <taxon>Embryophyta</taxon>
        <taxon>Tracheophyta</taxon>
        <taxon>Spermatophyta</taxon>
        <taxon>Magnoliopsida</taxon>
        <taxon>eudicotyledons</taxon>
        <taxon>Gunneridae</taxon>
        <taxon>Pentapetalae</taxon>
        <taxon>rosids</taxon>
        <taxon>fabids</taxon>
        <taxon>Malpighiales</taxon>
        <taxon>Salicaceae</taxon>
        <taxon>Saliceae</taxon>
        <taxon>Populus</taxon>
    </lineage>
</organism>
<sequence>MAFPSRRRRRSCSLHAILLFCFLFLIGLSFAGEASHDGDSPKFPGCDHPYNLVKVKNWANGVEGETFAGITARFGAFLPKEEKNSYRLTAVFSNPLNGCSPSSSKVLTTLSLAYVYFILLLIELILSHYFQGNLSGSIAMAVRGGCDFTTKAEVAQSGGAAALLVINDKEELAEMGCEKGTSAQDISIPAVLIPKSGGQYLNKSIVDGQKVELLFYAPARPPVDLSVIFLWIMAVGTVVCASVWSEIAASEETNERYNELSPKETSNASAFKDDTEKEVIDINVKSAIVFVITASAFLLLLYFFMSSWFVWLLIVLFCIGGIEGICLMITVLQVARLPNIKVATVLLCCAFVYDIFWVFLSPIIFHQSVMIAVARGDNSGGETIPMLLRIPRFADEWGGYDMIGFGDILFPGLLVSFAFRYDKANKKGIANGYFLWLTIGYGVGLFLTYLGLYLMDGHGQPALLYLVPCTLGLCILLGLVRGELKDLWHYSSEDASSRASSGLA</sequence>
<feature type="transmembrane region" description="Helical" evidence="9">
    <location>
        <begin position="311"/>
        <end position="332"/>
    </location>
</feature>
<evidence type="ECO:0000256" key="6">
    <source>
        <dbReference type="ARBA" id="ARBA00022801"/>
    </source>
</evidence>
<evidence type="ECO:0000313" key="13">
    <source>
        <dbReference type="Proteomes" id="UP000886885"/>
    </source>
</evidence>
<feature type="transmembrane region" description="Helical" evidence="9">
    <location>
        <begin position="111"/>
        <end position="130"/>
    </location>
</feature>
<evidence type="ECO:0000256" key="1">
    <source>
        <dbReference type="ARBA" id="ARBA00003012"/>
    </source>
</evidence>
<feature type="transmembrane region" description="Helical" evidence="9">
    <location>
        <begin position="287"/>
        <end position="305"/>
    </location>
</feature>
<dbReference type="PANTHER" id="PTHR12174">
    <property type="entry name" value="SIGNAL PEPTIDE PEPTIDASE"/>
    <property type="match status" value="1"/>
</dbReference>
<feature type="transmembrane region" description="Helical" evidence="9">
    <location>
        <begin position="402"/>
        <end position="421"/>
    </location>
</feature>
<dbReference type="AlphaFoldDB" id="A0A8X8AIC7"/>
<dbReference type="SMART" id="SM00730">
    <property type="entry name" value="PSN"/>
    <property type="match status" value="1"/>
</dbReference>
<keyword evidence="7 9" id="KW-1133">Transmembrane helix</keyword>
<name>A0A8X8AIC7_POPTO</name>
<evidence type="ECO:0000259" key="11">
    <source>
        <dbReference type="Pfam" id="PF02225"/>
    </source>
</evidence>
<dbReference type="Pfam" id="PF02225">
    <property type="entry name" value="PA"/>
    <property type="match status" value="1"/>
</dbReference>
<dbReference type="GO" id="GO:0030660">
    <property type="term" value="C:Golgi-associated vesicle membrane"/>
    <property type="evidence" value="ECO:0007669"/>
    <property type="project" value="TreeGrafter"/>
</dbReference>
<dbReference type="InterPro" id="IPR003137">
    <property type="entry name" value="PA_domain"/>
</dbReference>
<comment type="subcellular location">
    <subcellularLocation>
        <location evidence="2">Endomembrane system</location>
        <topology evidence="2">Multi-pass membrane protein</topology>
    </subcellularLocation>
</comment>
<dbReference type="Pfam" id="PF04258">
    <property type="entry name" value="Peptidase_A22B"/>
    <property type="match status" value="1"/>
</dbReference>
<feature type="signal peptide" evidence="10">
    <location>
        <begin position="1"/>
        <end position="31"/>
    </location>
</feature>
<feature type="transmembrane region" description="Helical" evidence="9">
    <location>
        <begin position="461"/>
        <end position="480"/>
    </location>
</feature>
<reference evidence="12" key="1">
    <citation type="journal article" date="2020" name="bioRxiv">
        <title>Hybrid origin of Populus tomentosa Carr. identified through genome sequencing and phylogenomic analysis.</title>
        <authorList>
            <person name="An X."/>
            <person name="Gao K."/>
            <person name="Chen Z."/>
            <person name="Li J."/>
            <person name="Yang X."/>
            <person name="Yang X."/>
            <person name="Zhou J."/>
            <person name="Guo T."/>
            <person name="Zhao T."/>
            <person name="Huang S."/>
            <person name="Miao D."/>
            <person name="Khan W.U."/>
            <person name="Rao P."/>
            <person name="Ye M."/>
            <person name="Lei B."/>
            <person name="Liao W."/>
            <person name="Wang J."/>
            <person name="Ji L."/>
            <person name="Li Y."/>
            <person name="Guo B."/>
            <person name="Mustafa N.S."/>
            <person name="Li S."/>
            <person name="Yun Q."/>
            <person name="Keller S.R."/>
            <person name="Mao J."/>
            <person name="Zhang R."/>
            <person name="Strauss S.H."/>
        </authorList>
    </citation>
    <scope>NUCLEOTIDE SEQUENCE</scope>
    <source>
        <strain evidence="12">GM15</strain>
        <tissue evidence="12">Leaf</tissue>
    </source>
</reference>
<gene>
    <name evidence="12" type="ORF">POTOM_008926</name>
</gene>
<evidence type="ECO:0000313" key="12">
    <source>
        <dbReference type="EMBL" id="KAG6787287.1"/>
    </source>
</evidence>
<evidence type="ECO:0000256" key="10">
    <source>
        <dbReference type="SAM" id="SignalP"/>
    </source>
</evidence>
<dbReference type="OrthoDB" id="29661at2759"/>
<dbReference type="Proteomes" id="UP000886885">
    <property type="component" value="Chromosome 2A"/>
</dbReference>
<dbReference type="GO" id="GO:0005765">
    <property type="term" value="C:lysosomal membrane"/>
    <property type="evidence" value="ECO:0007669"/>
    <property type="project" value="TreeGrafter"/>
</dbReference>
<comment type="similarity">
    <text evidence="3">Belongs to the peptidase A22B family.</text>
</comment>
<dbReference type="GO" id="GO:0033619">
    <property type="term" value="P:membrane protein proteolysis"/>
    <property type="evidence" value="ECO:0007669"/>
    <property type="project" value="TreeGrafter"/>
</dbReference>
<feature type="chain" id="PRO_5036471891" description="PA domain-containing protein" evidence="10">
    <location>
        <begin position="32"/>
        <end position="504"/>
    </location>
</feature>
<keyword evidence="5 9" id="KW-0812">Transmembrane</keyword>
<evidence type="ECO:0000256" key="7">
    <source>
        <dbReference type="ARBA" id="ARBA00022989"/>
    </source>
</evidence>
<comment type="function">
    <text evidence="1">Intramembrane-cleaving aspartic protease (I-CLiP) that cleaves type II membrane signal peptides in the hydrophobic plane of the membrane.</text>
</comment>
<comment type="caution">
    <text evidence="12">The sequence shown here is derived from an EMBL/GenBank/DDBJ whole genome shotgun (WGS) entry which is preliminary data.</text>
</comment>
<proteinExistence type="inferred from homology"/>
<dbReference type="InterPro" id="IPR006639">
    <property type="entry name" value="Preselin/SPP"/>
</dbReference>
<evidence type="ECO:0000256" key="9">
    <source>
        <dbReference type="SAM" id="Phobius"/>
    </source>
</evidence>
<evidence type="ECO:0000256" key="5">
    <source>
        <dbReference type="ARBA" id="ARBA00022692"/>
    </source>
</evidence>
<keyword evidence="6" id="KW-0378">Hydrolase</keyword>
<accession>A0A8X8AIC7</accession>
<feature type="transmembrane region" description="Helical" evidence="9">
    <location>
        <begin position="344"/>
        <end position="365"/>
    </location>
</feature>
<dbReference type="GO" id="GO:0042500">
    <property type="term" value="F:aspartic endopeptidase activity, intramembrane cleaving"/>
    <property type="evidence" value="ECO:0007669"/>
    <property type="project" value="InterPro"/>
</dbReference>
<feature type="transmembrane region" description="Helical" evidence="9">
    <location>
        <begin position="433"/>
        <end position="455"/>
    </location>
</feature>
<feature type="domain" description="PA" evidence="11">
    <location>
        <begin position="130"/>
        <end position="200"/>
    </location>
</feature>
<evidence type="ECO:0000256" key="3">
    <source>
        <dbReference type="ARBA" id="ARBA00006859"/>
    </source>
</evidence>
<keyword evidence="13" id="KW-1185">Reference proteome</keyword>
<keyword evidence="10" id="KW-0732">Signal</keyword>
<dbReference type="EMBL" id="JAAWWB010000003">
    <property type="protein sequence ID" value="KAG6787287.1"/>
    <property type="molecule type" value="Genomic_DNA"/>
</dbReference>
<dbReference type="GO" id="GO:0098553">
    <property type="term" value="C:lumenal side of endoplasmic reticulum membrane"/>
    <property type="evidence" value="ECO:0007669"/>
    <property type="project" value="TreeGrafter"/>
</dbReference>
<evidence type="ECO:0000256" key="2">
    <source>
        <dbReference type="ARBA" id="ARBA00004127"/>
    </source>
</evidence>
<evidence type="ECO:0000256" key="4">
    <source>
        <dbReference type="ARBA" id="ARBA00022670"/>
    </source>
</evidence>
<protein>
    <recommendedName>
        <fullName evidence="11">PA domain-containing protein</fullName>
    </recommendedName>
</protein>
<dbReference type="InterPro" id="IPR007369">
    <property type="entry name" value="Peptidase_A22B_SPP"/>
</dbReference>